<evidence type="ECO:0000259" key="1">
    <source>
        <dbReference type="PROSITE" id="PS51186"/>
    </source>
</evidence>
<dbReference type="InterPro" id="IPR000182">
    <property type="entry name" value="GNAT_dom"/>
</dbReference>
<gene>
    <name evidence="2" type="ORF">EI77_04355</name>
</gene>
<comment type="caution">
    <text evidence="2">The sequence shown here is derived from an EMBL/GenBank/DDBJ whole genome shotgun (WGS) entry which is preliminary data.</text>
</comment>
<dbReference type="OrthoDB" id="187903at2"/>
<dbReference type="Pfam" id="PF00583">
    <property type="entry name" value="Acetyltransf_1"/>
    <property type="match status" value="1"/>
</dbReference>
<feature type="domain" description="N-acetyltransferase" evidence="1">
    <location>
        <begin position="17"/>
        <end position="188"/>
    </location>
</feature>
<organism evidence="2 3">
    <name type="scientific">Prosthecobacter fusiformis</name>
    <dbReference type="NCBI Taxonomy" id="48464"/>
    <lineage>
        <taxon>Bacteria</taxon>
        <taxon>Pseudomonadati</taxon>
        <taxon>Verrucomicrobiota</taxon>
        <taxon>Verrucomicrobiia</taxon>
        <taxon>Verrucomicrobiales</taxon>
        <taxon>Verrucomicrobiaceae</taxon>
        <taxon>Prosthecobacter</taxon>
    </lineage>
</organism>
<dbReference type="PROSITE" id="PS51186">
    <property type="entry name" value="GNAT"/>
    <property type="match status" value="1"/>
</dbReference>
<evidence type="ECO:0000313" key="3">
    <source>
        <dbReference type="Proteomes" id="UP000295662"/>
    </source>
</evidence>
<dbReference type="GO" id="GO:0016747">
    <property type="term" value="F:acyltransferase activity, transferring groups other than amino-acyl groups"/>
    <property type="evidence" value="ECO:0007669"/>
    <property type="project" value="InterPro"/>
</dbReference>
<name>A0A4R7RKH1_9BACT</name>
<sequence>MLRLVNVHGKEIEPYLDALGALRITVFRDYPYLYDGSLEYERDYLKVYVDCPQSLVVLAIHGDAVVGATTCIPLKDEAAAFQEPFIKTGEDISRVCYLGESILLSQYRGRGLGKQFFKHRESHARTLGLTLAAFCAVDRPEDHPLRPALYRPLDEFWLAQGYARQPQMQAVLEWKEVTEETPSAKTLSFWTKELR</sequence>
<accession>A0A4R7RKH1</accession>
<evidence type="ECO:0000313" key="2">
    <source>
        <dbReference type="EMBL" id="TDU64032.1"/>
    </source>
</evidence>
<dbReference type="Proteomes" id="UP000295662">
    <property type="component" value="Unassembled WGS sequence"/>
</dbReference>
<dbReference type="EMBL" id="SOCA01000013">
    <property type="protein sequence ID" value="TDU64032.1"/>
    <property type="molecule type" value="Genomic_DNA"/>
</dbReference>
<dbReference type="CDD" id="cd04301">
    <property type="entry name" value="NAT_SF"/>
    <property type="match status" value="1"/>
</dbReference>
<reference evidence="2 3" key="1">
    <citation type="submission" date="2019-03" db="EMBL/GenBank/DDBJ databases">
        <title>Genomic Encyclopedia of Archaeal and Bacterial Type Strains, Phase II (KMG-II): from individual species to whole genera.</title>
        <authorList>
            <person name="Goeker M."/>
        </authorList>
    </citation>
    <scope>NUCLEOTIDE SEQUENCE [LARGE SCALE GENOMIC DNA]</scope>
    <source>
        <strain evidence="2 3">ATCC 25309</strain>
    </source>
</reference>
<dbReference type="RefSeq" id="WP_133797351.1">
    <property type="nucleotide sequence ID" value="NZ_SOCA01000013.1"/>
</dbReference>
<proteinExistence type="predicted"/>
<dbReference type="InterPro" id="IPR016181">
    <property type="entry name" value="Acyl_CoA_acyltransferase"/>
</dbReference>
<keyword evidence="3" id="KW-1185">Reference proteome</keyword>
<dbReference type="SUPFAM" id="SSF55729">
    <property type="entry name" value="Acyl-CoA N-acyltransferases (Nat)"/>
    <property type="match status" value="1"/>
</dbReference>
<dbReference type="AlphaFoldDB" id="A0A4R7RKH1"/>
<dbReference type="Gene3D" id="3.40.630.30">
    <property type="match status" value="1"/>
</dbReference>
<protein>
    <recommendedName>
        <fullName evidence="1">N-acetyltransferase domain-containing protein</fullName>
    </recommendedName>
</protein>